<organism evidence="1">
    <name type="scientific">Arundo donax</name>
    <name type="common">Giant reed</name>
    <name type="synonym">Donax arundinaceus</name>
    <dbReference type="NCBI Taxonomy" id="35708"/>
    <lineage>
        <taxon>Eukaryota</taxon>
        <taxon>Viridiplantae</taxon>
        <taxon>Streptophyta</taxon>
        <taxon>Embryophyta</taxon>
        <taxon>Tracheophyta</taxon>
        <taxon>Spermatophyta</taxon>
        <taxon>Magnoliopsida</taxon>
        <taxon>Liliopsida</taxon>
        <taxon>Poales</taxon>
        <taxon>Poaceae</taxon>
        <taxon>PACMAD clade</taxon>
        <taxon>Arundinoideae</taxon>
        <taxon>Arundineae</taxon>
        <taxon>Arundo</taxon>
    </lineage>
</organism>
<dbReference type="EMBL" id="GBRH01211423">
    <property type="protein sequence ID" value="JAD86472.1"/>
    <property type="molecule type" value="Transcribed_RNA"/>
</dbReference>
<reference evidence="1" key="1">
    <citation type="submission" date="2014-09" db="EMBL/GenBank/DDBJ databases">
        <authorList>
            <person name="Magalhaes I.L.F."/>
            <person name="Oliveira U."/>
            <person name="Santos F.R."/>
            <person name="Vidigal T.H.D.A."/>
            <person name="Brescovit A.D."/>
            <person name="Santos A.J."/>
        </authorList>
    </citation>
    <scope>NUCLEOTIDE SEQUENCE</scope>
    <source>
        <tissue evidence="1">Shoot tissue taken approximately 20 cm above the soil surface</tissue>
    </source>
</reference>
<sequence length="79" mass="9222">MITKGAKVTVVRSTQRAKELQVERLWRDQNMYCEIHGPGQMHTTKSCQEMINYKLKRIQEMASCTVQHIGYVPMPLAWL</sequence>
<evidence type="ECO:0000313" key="1">
    <source>
        <dbReference type="EMBL" id="JAD86472.1"/>
    </source>
</evidence>
<name>A0A0A9DRT6_ARUDO</name>
<proteinExistence type="predicted"/>
<protein>
    <submittedName>
        <fullName evidence="1">Uncharacterized protein</fullName>
    </submittedName>
</protein>
<dbReference type="AlphaFoldDB" id="A0A0A9DRT6"/>
<accession>A0A0A9DRT6</accession>
<reference evidence="1" key="2">
    <citation type="journal article" date="2015" name="Data Brief">
        <title>Shoot transcriptome of the giant reed, Arundo donax.</title>
        <authorList>
            <person name="Barrero R.A."/>
            <person name="Guerrero F.D."/>
            <person name="Moolhuijzen P."/>
            <person name="Goolsby J.A."/>
            <person name="Tidwell J."/>
            <person name="Bellgard S.E."/>
            <person name="Bellgard M.I."/>
        </authorList>
    </citation>
    <scope>NUCLEOTIDE SEQUENCE</scope>
    <source>
        <tissue evidence="1">Shoot tissue taken approximately 20 cm above the soil surface</tissue>
    </source>
</reference>